<dbReference type="Proteomes" id="UP001177023">
    <property type="component" value="Unassembled WGS sequence"/>
</dbReference>
<protein>
    <submittedName>
        <fullName evidence="2">Uncharacterized protein</fullName>
    </submittedName>
</protein>
<dbReference type="AlphaFoldDB" id="A0AA36D448"/>
<feature type="non-terminal residue" evidence="2">
    <location>
        <position position="245"/>
    </location>
</feature>
<gene>
    <name evidence="2" type="ORF">MSPICULIGERA_LOCUS17678</name>
</gene>
<evidence type="ECO:0000313" key="2">
    <source>
        <dbReference type="EMBL" id="CAJ0579462.1"/>
    </source>
</evidence>
<feature type="compositionally biased region" description="Low complexity" evidence="1">
    <location>
        <begin position="226"/>
        <end position="238"/>
    </location>
</feature>
<proteinExistence type="predicted"/>
<accession>A0AA36D448</accession>
<dbReference type="EMBL" id="CATQJA010002657">
    <property type="protein sequence ID" value="CAJ0579462.1"/>
    <property type="molecule type" value="Genomic_DNA"/>
</dbReference>
<comment type="caution">
    <text evidence="2">The sequence shown here is derived from an EMBL/GenBank/DDBJ whole genome shotgun (WGS) entry which is preliminary data.</text>
</comment>
<evidence type="ECO:0000256" key="1">
    <source>
        <dbReference type="SAM" id="MobiDB-lite"/>
    </source>
</evidence>
<feature type="region of interest" description="Disordered" evidence="1">
    <location>
        <begin position="216"/>
        <end position="245"/>
    </location>
</feature>
<sequence length="245" mass="28002">MYPAQPPTPENPPANYGLSYVVRKHPNRYAVAFNVRYGLIWLDLTGMPPSVQLNLTPTTALVIGEVLGRPCPDVSESIGLQGYNFVLATEEARETDPFNFMACPSDFQDDDQETRPLKDTIKCRLTFHVDALKGLICQELKPLNMSCQLPTRVHEGLSRLHRRFGTAIFYIVVRIRAAIPAHETAVPFEFHCMYDEINRTKKTMKINAFINRRGDSKWLNQRPHPTSTQQQKLQSTQKVNDDDDW</sequence>
<name>A0AA36D448_9BILA</name>
<evidence type="ECO:0000313" key="3">
    <source>
        <dbReference type="Proteomes" id="UP001177023"/>
    </source>
</evidence>
<keyword evidence="3" id="KW-1185">Reference proteome</keyword>
<reference evidence="2" key="1">
    <citation type="submission" date="2023-06" db="EMBL/GenBank/DDBJ databases">
        <authorList>
            <person name="Delattre M."/>
        </authorList>
    </citation>
    <scope>NUCLEOTIDE SEQUENCE</scope>
    <source>
        <strain evidence="2">AF72</strain>
    </source>
</reference>
<organism evidence="2 3">
    <name type="scientific">Mesorhabditis spiculigera</name>
    <dbReference type="NCBI Taxonomy" id="96644"/>
    <lineage>
        <taxon>Eukaryota</taxon>
        <taxon>Metazoa</taxon>
        <taxon>Ecdysozoa</taxon>
        <taxon>Nematoda</taxon>
        <taxon>Chromadorea</taxon>
        <taxon>Rhabditida</taxon>
        <taxon>Rhabditina</taxon>
        <taxon>Rhabditomorpha</taxon>
        <taxon>Rhabditoidea</taxon>
        <taxon>Rhabditidae</taxon>
        <taxon>Mesorhabditinae</taxon>
        <taxon>Mesorhabditis</taxon>
    </lineage>
</organism>